<evidence type="ECO:0000313" key="3">
    <source>
        <dbReference type="Proteomes" id="UP001396334"/>
    </source>
</evidence>
<protein>
    <submittedName>
        <fullName evidence="2">Uncharacterized protein</fullName>
    </submittedName>
</protein>
<feature type="compositionally biased region" description="Polar residues" evidence="1">
    <location>
        <begin position="17"/>
        <end position="46"/>
    </location>
</feature>
<gene>
    <name evidence="2" type="ORF">V6N11_031014</name>
</gene>
<accession>A0ABR2A514</accession>
<dbReference type="EMBL" id="JBBPBN010000383">
    <property type="protein sequence ID" value="KAK8487710.1"/>
    <property type="molecule type" value="Genomic_DNA"/>
</dbReference>
<reference evidence="2 3" key="1">
    <citation type="journal article" date="2024" name="G3 (Bethesda)">
        <title>Genome assembly of Hibiscus sabdariffa L. provides insights into metabolisms of medicinal natural products.</title>
        <authorList>
            <person name="Kim T."/>
        </authorList>
    </citation>
    <scope>NUCLEOTIDE SEQUENCE [LARGE SCALE GENOMIC DNA]</scope>
    <source>
        <strain evidence="2">TK-2024</strain>
        <tissue evidence="2">Old leaves</tissue>
    </source>
</reference>
<evidence type="ECO:0000313" key="2">
    <source>
        <dbReference type="EMBL" id="KAK8487710.1"/>
    </source>
</evidence>
<comment type="caution">
    <text evidence="2">The sequence shown here is derived from an EMBL/GenBank/DDBJ whole genome shotgun (WGS) entry which is preliminary data.</text>
</comment>
<organism evidence="2 3">
    <name type="scientific">Hibiscus sabdariffa</name>
    <name type="common">roselle</name>
    <dbReference type="NCBI Taxonomy" id="183260"/>
    <lineage>
        <taxon>Eukaryota</taxon>
        <taxon>Viridiplantae</taxon>
        <taxon>Streptophyta</taxon>
        <taxon>Embryophyta</taxon>
        <taxon>Tracheophyta</taxon>
        <taxon>Spermatophyta</taxon>
        <taxon>Magnoliopsida</taxon>
        <taxon>eudicotyledons</taxon>
        <taxon>Gunneridae</taxon>
        <taxon>Pentapetalae</taxon>
        <taxon>rosids</taxon>
        <taxon>malvids</taxon>
        <taxon>Malvales</taxon>
        <taxon>Malvaceae</taxon>
        <taxon>Malvoideae</taxon>
        <taxon>Hibiscus</taxon>
    </lineage>
</organism>
<feature type="region of interest" description="Disordered" evidence="1">
    <location>
        <begin position="1"/>
        <end position="59"/>
    </location>
</feature>
<sequence length="119" mass="12673">MFPQSDSYNGLHAGTHGDNSTSHQSVHVTTQTPGLVRQGATSSGQGPQVHAEPSLSDVADDAQTGSVLVQDGSRIVKQILELSVLSNSSHVRMCQVKMCLQLVSLLLKFSPLCLLMFLA</sequence>
<dbReference type="Proteomes" id="UP001396334">
    <property type="component" value="Unassembled WGS sequence"/>
</dbReference>
<evidence type="ECO:0000256" key="1">
    <source>
        <dbReference type="SAM" id="MobiDB-lite"/>
    </source>
</evidence>
<name>A0ABR2A514_9ROSI</name>
<keyword evidence="3" id="KW-1185">Reference proteome</keyword>
<proteinExistence type="predicted"/>